<dbReference type="EMBL" id="JAVTTO010000001">
    <property type="protein sequence ID" value="MDT7831443.1"/>
    <property type="molecule type" value="Genomic_DNA"/>
</dbReference>
<reference evidence="2 3" key="1">
    <citation type="submission" date="2023-09" db="EMBL/GenBank/DDBJ databases">
        <title>Novel taxa isolated from Blanes Bay.</title>
        <authorList>
            <person name="Rey-Velasco X."/>
            <person name="Lucena T."/>
        </authorList>
    </citation>
    <scope>NUCLEOTIDE SEQUENCE [LARGE SCALE GENOMIC DNA]</scope>
    <source>
        <strain evidence="2 3">S356</strain>
    </source>
</reference>
<comment type="caution">
    <text evidence="2">The sequence shown here is derived from an EMBL/GenBank/DDBJ whole genome shotgun (WGS) entry which is preliminary data.</text>
</comment>
<accession>A0ABU3LE01</accession>
<organism evidence="2 3">
    <name type="scientific">Asprobacillus argus</name>
    <dbReference type="NCBI Taxonomy" id="3076534"/>
    <lineage>
        <taxon>Bacteria</taxon>
        <taxon>Pseudomonadati</taxon>
        <taxon>Bacteroidota</taxon>
        <taxon>Flavobacteriia</taxon>
        <taxon>Flavobacteriales</taxon>
        <taxon>Flavobacteriaceae</taxon>
        <taxon>Asprobacillus</taxon>
    </lineage>
</organism>
<gene>
    <name evidence="2" type="ORF">RQM59_03570</name>
</gene>
<evidence type="ECO:0000256" key="1">
    <source>
        <dbReference type="SAM" id="SignalP"/>
    </source>
</evidence>
<evidence type="ECO:0000313" key="3">
    <source>
        <dbReference type="Proteomes" id="UP001257277"/>
    </source>
</evidence>
<dbReference type="Proteomes" id="UP001257277">
    <property type="component" value="Unassembled WGS sequence"/>
</dbReference>
<feature type="chain" id="PRO_5045804095" evidence="1">
    <location>
        <begin position="19"/>
        <end position="530"/>
    </location>
</feature>
<keyword evidence="3" id="KW-1185">Reference proteome</keyword>
<dbReference type="RefSeq" id="WP_349240688.1">
    <property type="nucleotide sequence ID" value="NZ_JAVTTO010000001.1"/>
</dbReference>
<sequence>MKRLFSMLFLLAYSLVCAQKTTVGFTKSKQSFDFSKEYITLEVEIKDIKKYKSTDPIRLQIFSEVSDTIPVNIFPKEYTSPKKVMLFIDKEKLKDSRNFIVRLSKKEVNKNFEMSENDFISIVEKKKEKFTIGIEKLDDPSLILDTNKDLALRYTLTSSGYQVKKTDAVMLKVKFKDAIELEFPIESISQDKTYQSIILKKGEKNYDSIKKVLLKDRKLILELISATSKKNKNIEGAVDENKKMLTYTLQKKSGFENTYDIFLGSNFDIVEEFSASKFYAEINVFLPNLAKDRSGRTIFGMRGGIYKNNTSTKLEENARQEVILEPLAESPTDSISYVEKRVSSLPNVAIENLGLYVQGFYPIITRNEIFNLFVGLHVEVIQRSEKYTFDNTDLFTLSTSTISLDSLANNRILQAQLARSKSFTRRYVDSYFGLSLPMLYKLSDENRSTNLEVMINPGVGFGDPGLTPARQRSAIKAYGLTQFHVIFGAKDGVTFKIGGEVRKYFNFFQDPIVTINFSTKINLETLFKKS</sequence>
<keyword evidence="1" id="KW-0732">Signal</keyword>
<protein>
    <submittedName>
        <fullName evidence="2">Uncharacterized protein</fullName>
    </submittedName>
</protein>
<proteinExistence type="predicted"/>
<evidence type="ECO:0000313" key="2">
    <source>
        <dbReference type="EMBL" id="MDT7831443.1"/>
    </source>
</evidence>
<feature type="signal peptide" evidence="1">
    <location>
        <begin position="1"/>
        <end position="18"/>
    </location>
</feature>
<name>A0ABU3LE01_9FLAO</name>